<feature type="region of interest" description="Disordered" evidence="2">
    <location>
        <begin position="103"/>
        <end position="127"/>
    </location>
</feature>
<dbReference type="PATRIC" id="fig|273678.4.peg.1885"/>
<organism evidence="3 4">
    <name type="scientific">Microbacterium hydrocarbonoxydans</name>
    <dbReference type="NCBI Taxonomy" id="273678"/>
    <lineage>
        <taxon>Bacteria</taxon>
        <taxon>Bacillati</taxon>
        <taxon>Actinomycetota</taxon>
        <taxon>Actinomycetes</taxon>
        <taxon>Micrococcales</taxon>
        <taxon>Microbacteriaceae</taxon>
        <taxon>Microbacterium</taxon>
    </lineage>
</organism>
<evidence type="ECO:0000313" key="3">
    <source>
        <dbReference type="EMBL" id="KJL47097.1"/>
    </source>
</evidence>
<sequence>MVSMDMADANRLMAELRQTAGELQRELRALATASEQLTPITVKDDRGAVTLSLDAKGSVQSLLLDEDWRDTIGEGSLGLAISSCYQDAISQRSAQWMKAYSENADQKGEATPLPAPQPVQLGDPSSSWGIEGREKLRELYAAADAEQQDFLAHRAQRARQQRDGVNSTKTVTVTREGDTITAVKVDERWVRNTNDEVIEREIVRAMNNVMAMSARERENKYEGFPAIEELAKIAHNPHELMRRMGAIR</sequence>
<keyword evidence="1" id="KW-0175">Coiled coil</keyword>
<evidence type="ECO:0000313" key="4">
    <source>
        <dbReference type="Proteomes" id="UP000033900"/>
    </source>
</evidence>
<feature type="coiled-coil region" evidence="1">
    <location>
        <begin position="6"/>
        <end position="33"/>
    </location>
</feature>
<comment type="caution">
    <text evidence="3">The sequence shown here is derived from an EMBL/GenBank/DDBJ whole genome shotgun (WGS) entry which is preliminary data.</text>
</comment>
<dbReference type="RefSeq" id="WP_152641794.1">
    <property type="nucleotide sequence ID" value="NZ_JYJB01000009.1"/>
</dbReference>
<name>A0A0M2HK17_9MICO</name>
<dbReference type="InterPro" id="IPR036894">
    <property type="entry name" value="YbaB-like_sf"/>
</dbReference>
<protein>
    <submittedName>
        <fullName evidence="3">Nucleoid-associated protein YbaB</fullName>
    </submittedName>
</protein>
<reference evidence="3 4" key="1">
    <citation type="submission" date="2015-02" db="EMBL/GenBank/DDBJ databases">
        <title>Draft genome sequences of ten Microbacterium spp. with emphasis on heavy metal contaminated environments.</title>
        <authorList>
            <person name="Corretto E."/>
        </authorList>
    </citation>
    <scope>NUCLEOTIDE SEQUENCE [LARGE SCALE GENOMIC DNA]</scope>
    <source>
        <strain evidence="3 4">SA35</strain>
    </source>
</reference>
<dbReference type="Gene3D" id="3.30.1310.10">
    <property type="entry name" value="Nucleoid-associated protein YbaB-like domain"/>
    <property type="match status" value="1"/>
</dbReference>
<dbReference type="EMBL" id="JYJB01000009">
    <property type="protein sequence ID" value="KJL47097.1"/>
    <property type="molecule type" value="Genomic_DNA"/>
</dbReference>
<dbReference type="AlphaFoldDB" id="A0A0M2HK17"/>
<keyword evidence="4" id="KW-1185">Reference proteome</keyword>
<gene>
    <name evidence="3" type="primary">ybaB</name>
    <name evidence="3" type="ORF">RS84_01882</name>
</gene>
<evidence type="ECO:0000256" key="1">
    <source>
        <dbReference type="SAM" id="Coils"/>
    </source>
</evidence>
<dbReference type="Proteomes" id="UP000033900">
    <property type="component" value="Unassembled WGS sequence"/>
</dbReference>
<proteinExistence type="predicted"/>
<dbReference type="OrthoDB" id="5059902at2"/>
<accession>A0A0M2HK17</accession>
<evidence type="ECO:0000256" key="2">
    <source>
        <dbReference type="SAM" id="MobiDB-lite"/>
    </source>
</evidence>
<dbReference type="SUPFAM" id="SSF82607">
    <property type="entry name" value="YbaB-like"/>
    <property type="match status" value="1"/>
</dbReference>
<dbReference type="STRING" id="273678.RS84_01882"/>